<evidence type="ECO:0000259" key="1">
    <source>
        <dbReference type="Pfam" id="PF02617"/>
    </source>
</evidence>
<sequence>MNSGERWGVVVHNDDHTPFAVVHHLLRTACGLDTDDALGMTTLIHQSGSACIGSYDRATAESVVLRLVRTGVRATLRKDVLENAEIFSAQRVDGGVRVKVAEQFARGWEPAFQTLETLYRRNSYVYGLRFPRPIRMRRAVLRKMFPDVSASRWQSALFRRRHRKTLADRALVDRVWEQWINADPLTLTLDEAEDWLVVIGQIRALHLLARKATPMHFQALGHIQYQLVLAIDPEAQPRQEDQSAVTEPLPAK</sequence>
<proteinExistence type="predicted"/>
<dbReference type="Gene3D" id="3.30.1390.10">
    <property type="match status" value="1"/>
</dbReference>
<name>A0ABV8C3Z1_9PSEU</name>
<dbReference type="RefSeq" id="WP_382378143.1">
    <property type="nucleotide sequence ID" value="NZ_JBHRZI010000030.1"/>
</dbReference>
<evidence type="ECO:0000313" key="3">
    <source>
        <dbReference type="Proteomes" id="UP001595690"/>
    </source>
</evidence>
<keyword evidence="2" id="KW-0378">Hydrolase</keyword>
<dbReference type="Proteomes" id="UP001595690">
    <property type="component" value="Unassembled WGS sequence"/>
</dbReference>
<accession>A0ABV8C3Z1</accession>
<protein>
    <submittedName>
        <fullName evidence="2">ATP-dependent Clp protease adaptor ClpS</fullName>
    </submittedName>
</protein>
<dbReference type="GO" id="GO:0006508">
    <property type="term" value="P:proteolysis"/>
    <property type="evidence" value="ECO:0007669"/>
    <property type="project" value="UniProtKB-KW"/>
</dbReference>
<keyword evidence="3" id="KW-1185">Reference proteome</keyword>
<keyword evidence="2" id="KW-0645">Protease</keyword>
<comment type="caution">
    <text evidence="2">The sequence shown here is derived from an EMBL/GenBank/DDBJ whole genome shotgun (WGS) entry which is preliminary data.</text>
</comment>
<dbReference type="InterPro" id="IPR003769">
    <property type="entry name" value="ClpS_core"/>
</dbReference>
<gene>
    <name evidence="2" type="ORF">ACFOWZ_34520</name>
</gene>
<dbReference type="SUPFAM" id="SSF54736">
    <property type="entry name" value="ClpS-like"/>
    <property type="match status" value="1"/>
</dbReference>
<dbReference type="EMBL" id="JBHRZI010000030">
    <property type="protein sequence ID" value="MFC3896619.1"/>
    <property type="molecule type" value="Genomic_DNA"/>
</dbReference>
<dbReference type="GO" id="GO:0008233">
    <property type="term" value="F:peptidase activity"/>
    <property type="evidence" value="ECO:0007669"/>
    <property type="project" value="UniProtKB-KW"/>
</dbReference>
<dbReference type="Pfam" id="PF02617">
    <property type="entry name" value="ClpS"/>
    <property type="match status" value="1"/>
</dbReference>
<reference evidence="3" key="1">
    <citation type="journal article" date="2019" name="Int. J. Syst. Evol. Microbiol.">
        <title>The Global Catalogue of Microorganisms (GCM) 10K type strain sequencing project: providing services to taxonomists for standard genome sequencing and annotation.</title>
        <authorList>
            <consortium name="The Broad Institute Genomics Platform"/>
            <consortium name="The Broad Institute Genome Sequencing Center for Infectious Disease"/>
            <person name="Wu L."/>
            <person name="Ma J."/>
        </authorList>
    </citation>
    <scope>NUCLEOTIDE SEQUENCE [LARGE SCALE GENOMIC DNA]</scope>
    <source>
        <strain evidence="3">CGMCC 4.7405</strain>
    </source>
</reference>
<feature type="domain" description="Adaptor protein ClpS core" evidence="1">
    <location>
        <begin position="5"/>
        <end position="67"/>
    </location>
</feature>
<organism evidence="2 3">
    <name type="scientific">Lentzea rhizosphaerae</name>
    <dbReference type="NCBI Taxonomy" id="2041025"/>
    <lineage>
        <taxon>Bacteria</taxon>
        <taxon>Bacillati</taxon>
        <taxon>Actinomycetota</taxon>
        <taxon>Actinomycetes</taxon>
        <taxon>Pseudonocardiales</taxon>
        <taxon>Pseudonocardiaceae</taxon>
        <taxon>Lentzea</taxon>
    </lineage>
</organism>
<evidence type="ECO:0000313" key="2">
    <source>
        <dbReference type="EMBL" id="MFC3896619.1"/>
    </source>
</evidence>
<dbReference type="InterPro" id="IPR014719">
    <property type="entry name" value="Ribosomal_bL12_C/ClpS-like"/>
</dbReference>